<keyword evidence="4" id="KW-0233">DNA recombination</keyword>
<proteinExistence type="inferred from homology"/>
<evidence type="ECO:0000313" key="8">
    <source>
        <dbReference type="EMBL" id="MFC3457535.1"/>
    </source>
</evidence>
<dbReference type="InterPro" id="IPR044068">
    <property type="entry name" value="CB"/>
</dbReference>
<dbReference type="InterPro" id="IPR011010">
    <property type="entry name" value="DNA_brk_join_enz"/>
</dbReference>
<evidence type="ECO:0000259" key="7">
    <source>
        <dbReference type="PROSITE" id="PS51900"/>
    </source>
</evidence>
<feature type="domain" description="Tyr recombinase" evidence="6">
    <location>
        <begin position="198"/>
        <end position="432"/>
    </location>
</feature>
<dbReference type="InterPro" id="IPR013762">
    <property type="entry name" value="Integrase-like_cat_sf"/>
</dbReference>
<feature type="domain" description="Core-binding (CB)" evidence="7">
    <location>
        <begin position="48"/>
        <end position="137"/>
    </location>
</feature>
<evidence type="ECO:0000256" key="2">
    <source>
        <dbReference type="ARBA" id="ARBA00022908"/>
    </source>
</evidence>
<keyword evidence="2" id="KW-0229">DNA integration</keyword>
<accession>A0ABV7PEC8</accession>
<evidence type="ECO:0000313" key="9">
    <source>
        <dbReference type="Proteomes" id="UP001595665"/>
    </source>
</evidence>
<dbReference type="PANTHER" id="PTHR30349">
    <property type="entry name" value="PHAGE INTEGRASE-RELATED"/>
    <property type="match status" value="1"/>
</dbReference>
<name>A0ABV7PEC8_9BURK</name>
<evidence type="ECO:0000256" key="5">
    <source>
        <dbReference type="PROSITE-ProRule" id="PRU01248"/>
    </source>
</evidence>
<evidence type="ECO:0000256" key="1">
    <source>
        <dbReference type="ARBA" id="ARBA00008857"/>
    </source>
</evidence>
<comment type="caution">
    <text evidence="8">The sequence shown here is derived from an EMBL/GenBank/DDBJ whole genome shotgun (WGS) entry which is preliminary data.</text>
</comment>
<dbReference type="Pfam" id="PF02899">
    <property type="entry name" value="Phage_int_SAM_1"/>
    <property type="match status" value="1"/>
</dbReference>
<dbReference type="InterPro" id="IPR010998">
    <property type="entry name" value="Integrase_recombinase_N"/>
</dbReference>
<dbReference type="Proteomes" id="UP001595665">
    <property type="component" value="Unassembled WGS sequence"/>
</dbReference>
<dbReference type="EMBL" id="JBHRVV010000001">
    <property type="protein sequence ID" value="MFC3457535.1"/>
    <property type="molecule type" value="Genomic_DNA"/>
</dbReference>
<organism evidence="8 9">
    <name type="scientific">Massilia haematophila</name>
    <dbReference type="NCBI Taxonomy" id="457923"/>
    <lineage>
        <taxon>Bacteria</taxon>
        <taxon>Pseudomonadati</taxon>
        <taxon>Pseudomonadota</taxon>
        <taxon>Betaproteobacteria</taxon>
        <taxon>Burkholderiales</taxon>
        <taxon>Oxalobacteraceae</taxon>
        <taxon>Telluria group</taxon>
        <taxon>Massilia</taxon>
    </lineage>
</organism>
<dbReference type="InterPro" id="IPR002104">
    <property type="entry name" value="Integrase_catalytic"/>
</dbReference>
<dbReference type="SUPFAM" id="SSF56349">
    <property type="entry name" value="DNA breaking-rejoining enzymes"/>
    <property type="match status" value="1"/>
</dbReference>
<dbReference type="CDD" id="cd00397">
    <property type="entry name" value="DNA_BRE_C"/>
    <property type="match status" value="1"/>
</dbReference>
<dbReference type="InterPro" id="IPR050090">
    <property type="entry name" value="Tyrosine_recombinase_XerCD"/>
</dbReference>
<evidence type="ECO:0000256" key="4">
    <source>
        <dbReference type="ARBA" id="ARBA00023172"/>
    </source>
</evidence>
<dbReference type="RefSeq" id="WP_379733836.1">
    <property type="nucleotide sequence ID" value="NZ_JBHRVV010000001.1"/>
</dbReference>
<protein>
    <submittedName>
        <fullName evidence="8">Tyrosine-type recombinase/integrase</fullName>
    </submittedName>
</protein>
<sequence>MAKYFLHITIYRAEPLPKSLSCRPEYAHQLPPGFWFLVDDDNQVVVEPALLFLIDRFIKQGRYKGKHTHKAMAYDLADWWQYLVERGISWADAETDLLVEYRESRLATISRQTHETLKASTVNRRLSAVLAFYRWAHGRNLFYHSTLDELEVRTRMREIDSDPLSHTRSGVFHQTVSTLMAEDDADGRVSVRVINANGHWKLLQSELGPLPTEQSADDPRPSRDRLAAELSFWTGLRVDEVAKLSTLQILNLLPADDALPHEMLAVVVTKTKRLKARTVFVPVYLIRELLHYIEHERKEGLTAGAKHRVKKHNLLFVNSASANHHAGKPVHPDTFDRKFRAAVLRAGLVQHVEKTDPDTRQMYLTRDVRYTFHDLRHSFAIYLYLSLEAAGNAAPWLEVSQRLGHSYLKTTTDIYLAHLEVNRRAINAEVYAATRSRWSGD</sequence>
<reference evidence="9" key="1">
    <citation type="journal article" date="2019" name="Int. J. Syst. Evol. Microbiol.">
        <title>The Global Catalogue of Microorganisms (GCM) 10K type strain sequencing project: providing services to taxonomists for standard genome sequencing and annotation.</title>
        <authorList>
            <consortium name="The Broad Institute Genomics Platform"/>
            <consortium name="The Broad Institute Genome Sequencing Center for Infectious Disease"/>
            <person name="Wu L."/>
            <person name="Ma J."/>
        </authorList>
    </citation>
    <scope>NUCLEOTIDE SEQUENCE [LARGE SCALE GENOMIC DNA]</scope>
    <source>
        <strain evidence="9">CCM 7480</strain>
    </source>
</reference>
<dbReference type="Gene3D" id="1.10.150.130">
    <property type="match status" value="1"/>
</dbReference>
<keyword evidence="9" id="KW-1185">Reference proteome</keyword>
<gene>
    <name evidence="8" type="ORF">ACFOPH_04655</name>
</gene>
<dbReference type="Pfam" id="PF00589">
    <property type="entry name" value="Phage_integrase"/>
    <property type="match status" value="1"/>
</dbReference>
<dbReference type="SUPFAM" id="SSF47823">
    <property type="entry name" value="lambda integrase-like, N-terminal domain"/>
    <property type="match status" value="1"/>
</dbReference>
<evidence type="ECO:0000256" key="3">
    <source>
        <dbReference type="ARBA" id="ARBA00023125"/>
    </source>
</evidence>
<dbReference type="PROSITE" id="PS51900">
    <property type="entry name" value="CB"/>
    <property type="match status" value="1"/>
</dbReference>
<dbReference type="PROSITE" id="PS51898">
    <property type="entry name" value="TYR_RECOMBINASE"/>
    <property type="match status" value="1"/>
</dbReference>
<comment type="similarity">
    <text evidence="1">Belongs to the 'phage' integrase family.</text>
</comment>
<keyword evidence="3 5" id="KW-0238">DNA-binding</keyword>
<evidence type="ECO:0000259" key="6">
    <source>
        <dbReference type="PROSITE" id="PS51898"/>
    </source>
</evidence>
<dbReference type="Gene3D" id="1.10.443.10">
    <property type="entry name" value="Intergrase catalytic core"/>
    <property type="match status" value="1"/>
</dbReference>
<dbReference type="InterPro" id="IPR004107">
    <property type="entry name" value="Integrase_SAM-like_N"/>
</dbReference>
<dbReference type="PANTHER" id="PTHR30349:SF64">
    <property type="entry name" value="PROPHAGE INTEGRASE INTD-RELATED"/>
    <property type="match status" value="1"/>
</dbReference>